<protein>
    <recommendedName>
        <fullName evidence="2">DUF6850 domain-containing protein</fullName>
    </recommendedName>
</protein>
<proteinExistence type="predicted"/>
<feature type="signal peptide" evidence="1">
    <location>
        <begin position="1"/>
        <end position="19"/>
    </location>
</feature>
<feature type="chain" id="PRO_5047430589" description="DUF6850 domain-containing protein" evidence="1">
    <location>
        <begin position="20"/>
        <end position="526"/>
    </location>
</feature>
<organism evidence="3 4">
    <name type="scientific">Chryseobacterium camelliae</name>
    <dbReference type="NCBI Taxonomy" id="1265445"/>
    <lineage>
        <taxon>Bacteria</taxon>
        <taxon>Pseudomonadati</taxon>
        <taxon>Bacteroidota</taxon>
        <taxon>Flavobacteriia</taxon>
        <taxon>Flavobacteriales</taxon>
        <taxon>Weeksellaceae</taxon>
        <taxon>Chryseobacterium group</taxon>
        <taxon>Chryseobacterium</taxon>
    </lineage>
</organism>
<gene>
    <name evidence="3" type="ORF">PFY12_02800</name>
</gene>
<evidence type="ECO:0000256" key="1">
    <source>
        <dbReference type="SAM" id="SignalP"/>
    </source>
</evidence>
<reference evidence="3 4" key="1">
    <citation type="submission" date="2023-01" db="EMBL/GenBank/DDBJ databases">
        <title>Complete genome of Chryseobacterium camelliae VAN22-5A.</title>
        <authorList>
            <person name="Zong G."/>
            <person name="Cao G."/>
        </authorList>
    </citation>
    <scope>NUCLEOTIDE SEQUENCE [LARGE SCALE GENOMIC DNA]</scope>
    <source>
        <strain evidence="3 4">VAN22-5A</strain>
    </source>
</reference>
<dbReference type="EMBL" id="CP115859">
    <property type="protein sequence ID" value="WBV61058.1"/>
    <property type="molecule type" value="Genomic_DNA"/>
</dbReference>
<dbReference type="Pfam" id="PF21012">
    <property type="entry name" value="DUF6850"/>
    <property type="match status" value="1"/>
</dbReference>
<evidence type="ECO:0000313" key="3">
    <source>
        <dbReference type="EMBL" id="WBV61058.1"/>
    </source>
</evidence>
<dbReference type="RefSeq" id="WP_271149359.1">
    <property type="nucleotide sequence ID" value="NZ_CP115859.1"/>
</dbReference>
<name>A0ABY7QQI9_9FLAO</name>
<evidence type="ECO:0000259" key="2">
    <source>
        <dbReference type="Pfam" id="PF21012"/>
    </source>
</evidence>
<dbReference type="PROSITE" id="PS51257">
    <property type="entry name" value="PROKAR_LIPOPROTEIN"/>
    <property type="match status" value="1"/>
</dbReference>
<keyword evidence="1" id="KW-0732">Signal</keyword>
<accession>A0ABY7QQI9</accession>
<dbReference type="Proteomes" id="UP001210978">
    <property type="component" value="Chromosome"/>
</dbReference>
<keyword evidence="4" id="KW-1185">Reference proteome</keyword>
<feature type="domain" description="DUF6850" evidence="2">
    <location>
        <begin position="48"/>
        <end position="526"/>
    </location>
</feature>
<evidence type="ECO:0000313" key="4">
    <source>
        <dbReference type="Proteomes" id="UP001210978"/>
    </source>
</evidence>
<sequence>MKFKSFYIISFLSFGCVSAQLNDSIFIPTNQIYYKQLDRIWENPIQFSKQKFSDFTETELSAVVKELNMKRVQTAESSNEFGFKTQGVFNISEKLRLLGSFDYQFVTEKNLGYNLTNGRTEDQFVLNPNYLFVPKKANWETQNYHVKGGVSYTIWKGLEVGGMVDYRNQSSFRKSDPRPEINTADYSGKIFAGYRYKNHQFSVFGGLGRKSDTYDIMTVNEAVNAPANPEYYVRFSNGYGRLIYFSSYLNYSYRTVDRNLGAGYAFENKKNFFNINFSYSKAMQNLYGNTSELYGTGSTALGTTYFAESLEKMKYRLVNYKTDANYWYKGDKMDFMSNVNFQSITGDNYNNVEFGQNYRMTLDRISTANHFLLREDRKIKFGTTLEGIYNDFSAIDLLGITYKYVKSLNLNLKFNKDIFYRDTQKVNMEIGAMSYFPLSESLTYVPASSNTLLYDNVIKNDHEYDATSKLGPQFGLQFYQKVTSKTDLKIFTNFATLFPLSKDLEQNTDYNGNPSLYFNAGISLFY</sequence>
<dbReference type="InterPro" id="IPR049236">
    <property type="entry name" value="DUF6850"/>
</dbReference>